<dbReference type="AlphaFoldDB" id="A0AAD8LGG1"/>
<dbReference type="EMBL" id="JAUHHV010000001">
    <property type="protein sequence ID" value="KAK1439118.1"/>
    <property type="molecule type" value="Genomic_DNA"/>
</dbReference>
<keyword evidence="2" id="KW-1185">Reference proteome</keyword>
<comment type="caution">
    <text evidence="1">The sequence shown here is derived from an EMBL/GenBank/DDBJ whole genome shotgun (WGS) entry which is preliminary data.</text>
</comment>
<reference evidence="1" key="1">
    <citation type="journal article" date="2023" name="bioRxiv">
        <title>Improved chromosome-level genome assembly for marigold (Tagetes erecta).</title>
        <authorList>
            <person name="Jiang F."/>
            <person name="Yuan L."/>
            <person name="Wang S."/>
            <person name="Wang H."/>
            <person name="Xu D."/>
            <person name="Wang A."/>
            <person name="Fan W."/>
        </authorList>
    </citation>
    <scope>NUCLEOTIDE SEQUENCE</scope>
    <source>
        <strain evidence="1">WSJ</strain>
        <tissue evidence="1">Leaf</tissue>
    </source>
</reference>
<gene>
    <name evidence="1" type="ORF">QVD17_04933</name>
</gene>
<evidence type="ECO:0000313" key="1">
    <source>
        <dbReference type="EMBL" id="KAK1439118.1"/>
    </source>
</evidence>
<evidence type="ECO:0000313" key="2">
    <source>
        <dbReference type="Proteomes" id="UP001229421"/>
    </source>
</evidence>
<sequence length="97" mass="11024">MKFVRLGFDDLYAIIHQPVTNNRIKNILCQNVDEISNRNGPIDIEIWLGVQPGKPMGFFLKNLTDREVKTLDHHCTTRCPQPARLESLDGQSSISFG</sequence>
<organism evidence="1 2">
    <name type="scientific">Tagetes erecta</name>
    <name type="common">African marigold</name>
    <dbReference type="NCBI Taxonomy" id="13708"/>
    <lineage>
        <taxon>Eukaryota</taxon>
        <taxon>Viridiplantae</taxon>
        <taxon>Streptophyta</taxon>
        <taxon>Embryophyta</taxon>
        <taxon>Tracheophyta</taxon>
        <taxon>Spermatophyta</taxon>
        <taxon>Magnoliopsida</taxon>
        <taxon>eudicotyledons</taxon>
        <taxon>Gunneridae</taxon>
        <taxon>Pentapetalae</taxon>
        <taxon>asterids</taxon>
        <taxon>campanulids</taxon>
        <taxon>Asterales</taxon>
        <taxon>Asteraceae</taxon>
        <taxon>Asteroideae</taxon>
        <taxon>Heliantheae alliance</taxon>
        <taxon>Tageteae</taxon>
        <taxon>Tagetes</taxon>
    </lineage>
</organism>
<protein>
    <submittedName>
        <fullName evidence="1">Uncharacterized protein</fullName>
    </submittedName>
</protein>
<accession>A0AAD8LGG1</accession>
<dbReference type="Proteomes" id="UP001229421">
    <property type="component" value="Unassembled WGS sequence"/>
</dbReference>
<name>A0AAD8LGG1_TARER</name>
<proteinExistence type="predicted"/>